<gene>
    <name evidence="1" type="ORF">ESA94_19800</name>
</gene>
<evidence type="ECO:0000313" key="2">
    <source>
        <dbReference type="Proteomes" id="UP000290204"/>
    </source>
</evidence>
<sequence>MDNVVNNFEVCNAISSLLKEFESRGFKLEDQDLRDYHFKEMYFKMSGNLNLIENFSPSGVKRIKNKFICECHWSTIEIVDYH</sequence>
<organism evidence="1 2">
    <name type="scientific">Lacibacter luteus</name>
    <dbReference type="NCBI Taxonomy" id="2508719"/>
    <lineage>
        <taxon>Bacteria</taxon>
        <taxon>Pseudomonadati</taxon>
        <taxon>Bacteroidota</taxon>
        <taxon>Chitinophagia</taxon>
        <taxon>Chitinophagales</taxon>
        <taxon>Chitinophagaceae</taxon>
        <taxon>Lacibacter</taxon>
    </lineage>
</organism>
<name>A0A4Q1CEA8_9BACT</name>
<reference evidence="1 2" key="1">
    <citation type="submission" date="2019-01" db="EMBL/GenBank/DDBJ databases">
        <title>Lacibacter sp. strain TTM-7.</title>
        <authorList>
            <person name="Chen W.-M."/>
        </authorList>
    </citation>
    <scope>NUCLEOTIDE SEQUENCE [LARGE SCALE GENOMIC DNA]</scope>
    <source>
        <strain evidence="1 2">TTM-7</strain>
    </source>
</reference>
<proteinExistence type="predicted"/>
<protein>
    <submittedName>
        <fullName evidence="1">AraC family transcriptional regulator</fullName>
    </submittedName>
</protein>
<keyword evidence="2" id="KW-1185">Reference proteome</keyword>
<dbReference type="AlphaFoldDB" id="A0A4Q1CEA8"/>
<evidence type="ECO:0000313" key="1">
    <source>
        <dbReference type="EMBL" id="RXK57766.1"/>
    </source>
</evidence>
<dbReference type="OrthoDB" id="1075210at2"/>
<comment type="caution">
    <text evidence="1">The sequence shown here is derived from an EMBL/GenBank/DDBJ whole genome shotgun (WGS) entry which is preliminary data.</text>
</comment>
<accession>A0A4Q1CEA8</accession>
<dbReference type="EMBL" id="SDHW01000008">
    <property type="protein sequence ID" value="RXK57766.1"/>
    <property type="molecule type" value="Genomic_DNA"/>
</dbReference>
<dbReference type="Proteomes" id="UP000290204">
    <property type="component" value="Unassembled WGS sequence"/>
</dbReference>